<evidence type="ECO:0000256" key="2">
    <source>
        <dbReference type="ARBA" id="ARBA00009695"/>
    </source>
</evidence>
<keyword evidence="9" id="KW-1185">Reference proteome</keyword>
<proteinExistence type="inferred from homology"/>
<evidence type="ECO:0000313" key="8">
    <source>
        <dbReference type="EMBL" id="RLL08944.1"/>
    </source>
</evidence>
<sequence>MKLTAVRMTKRGRVALYGDDEFLLSMHPDVFAASGLSVGSEVDGERLAGLAAEAELKKAKERAFSMLSGREYTSSQLRDRLARHVDPEAAGQAVERMEELGLVDDDGYAERYARELSERKHYGLLRIRQELRQKGLSAEQIEWAVSLLDADPQEQILEVLEKKYSAAPEDEAVKRRAYNALLRLGHRPSDVRRALARFCGAAEEF</sequence>
<dbReference type="InterPro" id="IPR053926">
    <property type="entry name" value="RecX_HTH_1st"/>
</dbReference>
<evidence type="ECO:0000256" key="5">
    <source>
        <dbReference type="HAMAP-Rule" id="MF_01114"/>
    </source>
</evidence>
<reference evidence="8 9" key="1">
    <citation type="submission" date="2018-10" db="EMBL/GenBank/DDBJ databases">
        <title>Anaerotruncus faecis sp. nov., isolated from human feces.</title>
        <authorList>
            <person name="Wang Y.-J."/>
        </authorList>
    </citation>
    <scope>NUCLEOTIDE SEQUENCE [LARGE SCALE GENOMIC DNA]</scope>
    <source>
        <strain evidence="8 9">22A2-44</strain>
    </source>
</reference>
<evidence type="ECO:0000256" key="4">
    <source>
        <dbReference type="ARBA" id="ARBA00022490"/>
    </source>
</evidence>
<evidence type="ECO:0000313" key="9">
    <source>
        <dbReference type="Proteomes" id="UP000276301"/>
    </source>
</evidence>
<accession>A0A498CKQ6</accession>
<dbReference type="PANTHER" id="PTHR33602">
    <property type="entry name" value="REGULATORY PROTEIN RECX FAMILY PROTEIN"/>
    <property type="match status" value="1"/>
</dbReference>
<dbReference type="GO" id="GO:0005737">
    <property type="term" value="C:cytoplasm"/>
    <property type="evidence" value="ECO:0007669"/>
    <property type="project" value="UniProtKB-SubCell"/>
</dbReference>
<evidence type="ECO:0000256" key="1">
    <source>
        <dbReference type="ARBA" id="ARBA00004496"/>
    </source>
</evidence>
<organism evidence="8 9">
    <name type="scientific">Anaerotruncus massiliensis</name>
    <name type="common">ex Liu et al. 2021</name>
    <dbReference type="NCBI Taxonomy" id="2321404"/>
    <lineage>
        <taxon>Bacteria</taxon>
        <taxon>Bacillati</taxon>
        <taxon>Bacillota</taxon>
        <taxon>Clostridia</taxon>
        <taxon>Eubacteriales</taxon>
        <taxon>Oscillospiraceae</taxon>
        <taxon>Anaerotruncus</taxon>
    </lineage>
</organism>
<dbReference type="Proteomes" id="UP000276301">
    <property type="component" value="Unassembled WGS sequence"/>
</dbReference>
<feature type="domain" description="RecX second three-helical" evidence="6">
    <location>
        <begin position="104"/>
        <end position="144"/>
    </location>
</feature>
<comment type="function">
    <text evidence="5">Modulates RecA activity.</text>
</comment>
<evidence type="ECO:0000256" key="3">
    <source>
        <dbReference type="ARBA" id="ARBA00018111"/>
    </source>
</evidence>
<dbReference type="RefSeq" id="WP_121587376.1">
    <property type="nucleotide sequence ID" value="NZ_RCHT01000027.1"/>
</dbReference>
<dbReference type="GO" id="GO:0006282">
    <property type="term" value="P:regulation of DNA repair"/>
    <property type="evidence" value="ECO:0007669"/>
    <property type="project" value="UniProtKB-UniRule"/>
</dbReference>
<dbReference type="InterPro" id="IPR003783">
    <property type="entry name" value="Regulatory_RecX"/>
</dbReference>
<evidence type="ECO:0000259" key="7">
    <source>
        <dbReference type="Pfam" id="PF21982"/>
    </source>
</evidence>
<evidence type="ECO:0000259" key="6">
    <source>
        <dbReference type="Pfam" id="PF02631"/>
    </source>
</evidence>
<name>A0A498CKQ6_9FIRM</name>
<dbReference type="Pfam" id="PF21982">
    <property type="entry name" value="RecX_HTH1"/>
    <property type="match status" value="1"/>
</dbReference>
<dbReference type="PANTHER" id="PTHR33602:SF1">
    <property type="entry name" value="REGULATORY PROTEIN RECX FAMILY PROTEIN"/>
    <property type="match status" value="1"/>
</dbReference>
<dbReference type="HAMAP" id="MF_01114">
    <property type="entry name" value="RecX"/>
    <property type="match status" value="1"/>
</dbReference>
<dbReference type="InterPro" id="IPR053924">
    <property type="entry name" value="RecX_HTH_2nd"/>
</dbReference>
<protein>
    <recommendedName>
        <fullName evidence="3 5">Regulatory protein RecX</fullName>
    </recommendedName>
</protein>
<comment type="similarity">
    <text evidence="2 5">Belongs to the RecX family.</text>
</comment>
<gene>
    <name evidence="5" type="primary">recX</name>
    <name evidence="8" type="ORF">D4A47_11485</name>
</gene>
<comment type="caution">
    <text evidence="8">The sequence shown here is derived from an EMBL/GenBank/DDBJ whole genome shotgun (WGS) entry which is preliminary data.</text>
</comment>
<feature type="domain" description="RecX first three-helical" evidence="7">
    <location>
        <begin position="59"/>
        <end position="97"/>
    </location>
</feature>
<dbReference type="EMBL" id="RCHT01000027">
    <property type="protein sequence ID" value="RLL08944.1"/>
    <property type="molecule type" value="Genomic_DNA"/>
</dbReference>
<comment type="subcellular location">
    <subcellularLocation>
        <location evidence="1 5">Cytoplasm</location>
    </subcellularLocation>
</comment>
<dbReference type="InterPro" id="IPR036388">
    <property type="entry name" value="WH-like_DNA-bd_sf"/>
</dbReference>
<dbReference type="Gene3D" id="1.10.10.10">
    <property type="entry name" value="Winged helix-like DNA-binding domain superfamily/Winged helix DNA-binding domain"/>
    <property type="match status" value="2"/>
</dbReference>
<keyword evidence="4 5" id="KW-0963">Cytoplasm</keyword>
<dbReference type="Pfam" id="PF02631">
    <property type="entry name" value="RecX_HTH2"/>
    <property type="match status" value="1"/>
</dbReference>
<dbReference type="AlphaFoldDB" id="A0A498CKQ6"/>